<dbReference type="Proteomes" id="UP001315278">
    <property type="component" value="Unassembled WGS sequence"/>
</dbReference>
<comment type="function">
    <text evidence="6">May nick specific sequences that contain T:G mispairs resulting from m5C-deamination.</text>
</comment>
<evidence type="ECO:0000313" key="8">
    <source>
        <dbReference type="Proteomes" id="UP001315278"/>
    </source>
</evidence>
<evidence type="ECO:0000256" key="3">
    <source>
        <dbReference type="ARBA" id="ARBA00022763"/>
    </source>
</evidence>
<keyword evidence="2 6" id="KW-0255">Endonuclease</keyword>
<dbReference type="CDD" id="cd00221">
    <property type="entry name" value="Vsr"/>
    <property type="match status" value="1"/>
</dbReference>
<keyword evidence="1 6" id="KW-0540">Nuclease</keyword>
<protein>
    <recommendedName>
        <fullName evidence="6">Very short patch repair endonuclease</fullName>
        <ecNumber evidence="6">3.1.-.-</ecNumber>
    </recommendedName>
</protein>
<evidence type="ECO:0000256" key="6">
    <source>
        <dbReference type="PIRNR" id="PIRNR018267"/>
    </source>
</evidence>
<dbReference type="InterPro" id="IPR004603">
    <property type="entry name" value="DNA_mismatch_endonuc_vsr"/>
</dbReference>
<name>A0ABS5FQV1_9BRAD</name>
<dbReference type="Gene3D" id="3.40.960.10">
    <property type="entry name" value="VSR Endonuclease"/>
    <property type="match status" value="1"/>
</dbReference>
<organism evidence="7 8">
    <name type="scientific">Bradyrhizobium jicamae</name>
    <dbReference type="NCBI Taxonomy" id="280332"/>
    <lineage>
        <taxon>Bacteria</taxon>
        <taxon>Pseudomonadati</taxon>
        <taxon>Pseudomonadota</taxon>
        <taxon>Alphaproteobacteria</taxon>
        <taxon>Hyphomicrobiales</taxon>
        <taxon>Nitrobacteraceae</taxon>
        <taxon>Bradyrhizobium</taxon>
    </lineage>
</organism>
<dbReference type="InterPro" id="IPR011335">
    <property type="entry name" value="Restrct_endonuc-II-like"/>
</dbReference>
<evidence type="ECO:0000313" key="7">
    <source>
        <dbReference type="EMBL" id="MBR0798721.1"/>
    </source>
</evidence>
<comment type="similarity">
    <text evidence="6">Belongs to the vsr family.</text>
</comment>
<gene>
    <name evidence="7" type="primary">vsr</name>
    <name evidence="7" type="ORF">JQ615_25365</name>
</gene>
<proteinExistence type="inferred from homology"/>
<dbReference type="EC" id="3.1.-.-" evidence="6"/>
<reference evidence="8" key="1">
    <citation type="journal article" date="2021" name="ISME J.">
        <title>Evolutionary origin and ecological implication of a unique nif island in free-living Bradyrhizobium lineages.</title>
        <authorList>
            <person name="Tao J."/>
        </authorList>
    </citation>
    <scope>NUCLEOTIDE SEQUENCE [LARGE SCALE GENOMIC DNA]</scope>
    <source>
        <strain evidence="8">SZCCT0434</strain>
    </source>
</reference>
<keyword evidence="3 6" id="KW-0227">DNA damage</keyword>
<dbReference type="Pfam" id="PF03852">
    <property type="entry name" value="Vsr"/>
    <property type="match status" value="1"/>
</dbReference>
<dbReference type="EMBL" id="JAFCJH010000030">
    <property type="protein sequence ID" value="MBR0798721.1"/>
    <property type="molecule type" value="Genomic_DNA"/>
</dbReference>
<comment type="caution">
    <text evidence="7">The sequence shown here is derived from an EMBL/GenBank/DDBJ whole genome shotgun (WGS) entry which is preliminary data.</text>
</comment>
<dbReference type="SUPFAM" id="SSF52980">
    <property type="entry name" value="Restriction endonuclease-like"/>
    <property type="match status" value="1"/>
</dbReference>
<keyword evidence="5 6" id="KW-0234">DNA repair</keyword>
<accession>A0ABS5FQV1</accession>
<keyword evidence="4 6" id="KW-0378">Hydrolase</keyword>
<evidence type="ECO:0000256" key="4">
    <source>
        <dbReference type="ARBA" id="ARBA00022801"/>
    </source>
</evidence>
<evidence type="ECO:0000256" key="2">
    <source>
        <dbReference type="ARBA" id="ARBA00022759"/>
    </source>
</evidence>
<evidence type="ECO:0000256" key="5">
    <source>
        <dbReference type="ARBA" id="ARBA00023204"/>
    </source>
</evidence>
<dbReference type="NCBIfam" id="TIGR00632">
    <property type="entry name" value="vsr"/>
    <property type="match status" value="1"/>
</dbReference>
<dbReference type="GO" id="GO:0004519">
    <property type="term" value="F:endonuclease activity"/>
    <property type="evidence" value="ECO:0007669"/>
    <property type="project" value="UniProtKB-KW"/>
</dbReference>
<dbReference type="PIRSF" id="PIRSF018267">
    <property type="entry name" value="VSR_endonuc"/>
    <property type="match status" value="1"/>
</dbReference>
<sequence>MKAARPDPKTSARMARIRQKGTKIETIVATALRDQGAHYRKNVKKLPGSPDFANRSKRWAVFVNGCFWHHHKGCPKATIPKSNRSFWLAKFRDNRRRDARSITRLRQEGYRVAIIWECQEDRIQGKLTEILKPCRVDAR</sequence>
<evidence type="ECO:0000256" key="1">
    <source>
        <dbReference type="ARBA" id="ARBA00022722"/>
    </source>
</evidence>
<dbReference type="RefSeq" id="WP_212493885.1">
    <property type="nucleotide sequence ID" value="NZ_JAFCJH010000030.1"/>
</dbReference>
<keyword evidence="8" id="KW-1185">Reference proteome</keyword>